<name>A0A0A8YZA7_ARUDO</name>
<organism evidence="1">
    <name type="scientific">Arundo donax</name>
    <name type="common">Giant reed</name>
    <name type="synonym">Donax arundinaceus</name>
    <dbReference type="NCBI Taxonomy" id="35708"/>
    <lineage>
        <taxon>Eukaryota</taxon>
        <taxon>Viridiplantae</taxon>
        <taxon>Streptophyta</taxon>
        <taxon>Embryophyta</taxon>
        <taxon>Tracheophyta</taxon>
        <taxon>Spermatophyta</taxon>
        <taxon>Magnoliopsida</taxon>
        <taxon>Liliopsida</taxon>
        <taxon>Poales</taxon>
        <taxon>Poaceae</taxon>
        <taxon>PACMAD clade</taxon>
        <taxon>Arundinoideae</taxon>
        <taxon>Arundineae</taxon>
        <taxon>Arundo</taxon>
    </lineage>
</organism>
<dbReference type="AlphaFoldDB" id="A0A0A8YZA7"/>
<sequence length="24" mass="3035">MRWERSCLPQCLMFLFREGKPENY</sequence>
<accession>A0A0A8YZA7</accession>
<evidence type="ECO:0000313" key="1">
    <source>
        <dbReference type="EMBL" id="JAD31901.1"/>
    </source>
</evidence>
<proteinExistence type="predicted"/>
<reference evidence="1" key="2">
    <citation type="journal article" date="2015" name="Data Brief">
        <title>Shoot transcriptome of the giant reed, Arundo donax.</title>
        <authorList>
            <person name="Barrero R.A."/>
            <person name="Guerrero F.D."/>
            <person name="Moolhuijzen P."/>
            <person name="Goolsby J.A."/>
            <person name="Tidwell J."/>
            <person name="Bellgard S.E."/>
            <person name="Bellgard M.I."/>
        </authorList>
    </citation>
    <scope>NUCLEOTIDE SEQUENCE</scope>
    <source>
        <tissue evidence="1">Shoot tissue taken approximately 20 cm above the soil surface</tissue>
    </source>
</reference>
<protein>
    <submittedName>
        <fullName evidence="1">Uncharacterized protein</fullName>
    </submittedName>
</protein>
<dbReference type="EMBL" id="GBRH01265994">
    <property type="protein sequence ID" value="JAD31901.1"/>
    <property type="molecule type" value="Transcribed_RNA"/>
</dbReference>
<reference evidence="1" key="1">
    <citation type="submission" date="2014-09" db="EMBL/GenBank/DDBJ databases">
        <authorList>
            <person name="Magalhaes I.L.F."/>
            <person name="Oliveira U."/>
            <person name="Santos F.R."/>
            <person name="Vidigal T.H.D.A."/>
            <person name="Brescovit A.D."/>
            <person name="Santos A.J."/>
        </authorList>
    </citation>
    <scope>NUCLEOTIDE SEQUENCE</scope>
    <source>
        <tissue evidence="1">Shoot tissue taken approximately 20 cm above the soil surface</tissue>
    </source>
</reference>